<feature type="non-terminal residue" evidence="2">
    <location>
        <position position="1"/>
    </location>
</feature>
<evidence type="ECO:0000313" key="2">
    <source>
        <dbReference type="EMBL" id="PMD04280.1"/>
    </source>
</evidence>
<dbReference type="AlphaFoldDB" id="A0A2N6VJG1"/>
<feature type="region of interest" description="Disordered" evidence="1">
    <location>
        <begin position="30"/>
        <end position="54"/>
    </location>
</feature>
<dbReference type="Proteomes" id="UP000235598">
    <property type="component" value="Unassembled WGS sequence"/>
</dbReference>
<organism evidence="2 3">
    <name type="scientific">Brevibacterium paucivorans</name>
    <dbReference type="NCBI Taxonomy" id="170994"/>
    <lineage>
        <taxon>Bacteria</taxon>
        <taxon>Bacillati</taxon>
        <taxon>Actinomycetota</taxon>
        <taxon>Actinomycetes</taxon>
        <taxon>Micrococcales</taxon>
        <taxon>Brevibacteriaceae</taxon>
        <taxon>Brevibacterium</taxon>
    </lineage>
</organism>
<evidence type="ECO:0000256" key="1">
    <source>
        <dbReference type="SAM" id="MobiDB-lite"/>
    </source>
</evidence>
<dbReference type="Gene3D" id="3.40.50.10540">
    <property type="entry name" value="Crotonobetainyl-coa:carnitine coa-transferase, domain 1"/>
    <property type="match status" value="1"/>
</dbReference>
<protein>
    <submittedName>
        <fullName evidence="2">Carnitine dehydratase</fullName>
    </submittedName>
</protein>
<dbReference type="EMBL" id="PNHK01000198">
    <property type="protein sequence ID" value="PMD04280.1"/>
    <property type="molecule type" value="Genomic_DNA"/>
</dbReference>
<dbReference type="InterPro" id="IPR044855">
    <property type="entry name" value="CoA-Trfase_III_dom3_sf"/>
</dbReference>
<name>A0A2N6VJG1_9MICO</name>
<gene>
    <name evidence="2" type="ORF">CJ199_12980</name>
</gene>
<dbReference type="SUPFAM" id="SSF89796">
    <property type="entry name" value="CoA-transferase family III (CaiB/BaiF)"/>
    <property type="match status" value="1"/>
</dbReference>
<accession>A0A2N6VJG1</accession>
<sequence length="54" mass="5935">DPTDACVAPVWSMEQALEDPQLKARGTYTEVDGVTQPRPAPRFSAHGRLDPRPC</sequence>
<reference evidence="2 3" key="1">
    <citation type="submission" date="2017-09" db="EMBL/GenBank/DDBJ databases">
        <title>Bacterial strain isolated from the female urinary microbiota.</title>
        <authorList>
            <person name="Thomas-White K."/>
            <person name="Kumar N."/>
            <person name="Forster S."/>
            <person name="Putonti C."/>
            <person name="Lawley T."/>
            <person name="Wolfe A.J."/>
        </authorList>
    </citation>
    <scope>NUCLEOTIDE SEQUENCE [LARGE SCALE GENOMIC DNA]</scope>
    <source>
        <strain evidence="2 3">UMB1301</strain>
    </source>
</reference>
<proteinExistence type="predicted"/>
<dbReference type="InterPro" id="IPR023606">
    <property type="entry name" value="CoA-Trfase_III_dom_1_sf"/>
</dbReference>
<dbReference type="Gene3D" id="3.30.1540.10">
    <property type="entry name" value="formyl-coa transferase, domain 3"/>
    <property type="match status" value="1"/>
</dbReference>
<comment type="caution">
    <text evidence="2">The sequence shown here is derived from an EMBL/GenBank/DDBJ whole genome shotgun (WGS) entry which is preliminary data.</text>
</comment>
<evidence type="ECO:0000313" key="3">
    <source>
        <dbReference type="Proteomes" id="UP000235598"/>
    </source>
</evidence>